<keyword evidence="2" id="KW-1185">Reference proteome</keyword>
<sequence length="158" mass="18134">RKEHSSKQVYLHQPMFVNGTAITNGTNNGTINGTETFIKRDSSSIRKKKTSKLYRKLIKRGDSSDYEDKPKRIFQFFPNLSNDNKSDVSKNDEREILVKQCPYSMFTSYEWKKVVNTNPYIVKESVWANSFASLLSKSCNNISIGLNDNFISNSESDL</sequence>
<proteinExistence type="predicted"/>
<feature type="non-terminal residue" evidence="1">
    <location>
        <position position="1"/>
    </location>
</feature>
<evidence type="ECO:0000313" key="2">
    <source>
        <dbReference type="Proteomes" id="UP000789901"/>
    </source>
</evidence>
<dbReference type="EMBL" id="CAJVQB010041000">
    <property type="protein sequence ID" value="CAG8829057.1"/>
    <property type="molecule type" value="Genomic_DNA"/>
</dbReference>
<organism evidence="1 2">
    <name type="scientific">Gigaspora margarita</name>
    <dbReference type="NCBI Taxonomy" id="4874"/>
    <lineage>
        <taxon>Eukaryota</taxon>
        <taxon>Fungi</taxon>
        <taxon>Fungi incertae sedis</taxon>
        <taxon>Mucoromycota</taxon>
        <taxon>Glomeromycotina</taxon>
        <taxon>Glomeromycetes</taxon>
        <taxon>Diversisporales</taxon>
        <taxon>Gigasporaceae</taxon>
        <taxon>Gigaspora</taxon>
    </lineage>
</organism>
<comment type="caution">
    <text evidence="1">The sequence shown here is derived from an EMBL/GenBank/DDBJ whole genome shotgun (WGS) entry which is preliminary data.</text>
</comment>
<dbReference type="Proteomes" id="UP000789901">
    <property type="component" value="Unassembled WGS sequence"/>
</dbReference>
<reference evidence="1 2" key="1">
    <citation type="submission" date="2021-06" db="EMBL/GenBank/DDBJ databases">
        <authorList>
            <person name="Kallberg Y."/>
            <person name="Tangrot J."/>
            <person name="Rosling A."/>
        </authorList>
    </citation>
    <scope>NUCLEOTIDE SEQUENCE [LARGE SCALE GENOMIC DNA]</scope>
    <source>
        <strain evidence="1 2">120-4 pot B 10/14</strain>
    </source>
</reference>
<gene>
    <name evidence="1" type="ORF">GMARGA_LOCUS29887</name>
</gene>
<accession>A0ABN7WE23</accession>
<evidence type="ECO:0000313" key="1">
    <source>
        <dbReference type="EMBL" id="CAG8829057.1"/>
    </source>
</evidence>
<feature type="non-terminal residue" evidence="1">
    <location>
        <position position="158"/>
    </location>
</feature>
<name>A0ABN7WE23_GIGMA</name>
<protein>
    <submittedName>
        <fullName evidence="1">32060_t:CDS:1</fullName>
    </submittedName>
</protein>